<organism evidence="7 8">
    <name type="scientific">Aspergillus sydowii CBS 593.65</name>
    <dbReference type="NCBI Taxonomy" id="1036612"/>
    <lineage>
        <taxon>Eukaryota</taxon>
        <taxon>Fungi</taxon>
        <taxon>Dikarya</taxon>
        <taxon>Ascomycota</taxon>
        <taxon>Pezizomycotina</taxon>
        <taxon>Eurotiomycetes</taxon>
        <taxon>Eurotiomycetidae</taxon>
        <taxon>Eurotiales</taxon>
        <taxon>Aspergillaceae</taxon>
        <taxon>Aspergillus</taxon>
        <taxon>Aspergillus subgen. Nidulantes</taxon>
    </lineage>
</organism>
<dbReference type="RefSeq" id="XP_040696608.1">
    <property type="nucleotide sequence ID" value="XM_040843215.1"/>
</dbReference>
<dbReference type="STRING" id="1036612.A0A1L9T019"/>
<reference evidence="8" key="1">
    <citation type="journal article" date="2017" name="Genome Biol.">
        <title>Comparative genomics reveals high biological diversity and specific adaptations in the industrially and medically important fungal genus Aspergillus.</title>
        <authorList>
            <person name="de Vries R.P."/>
            <person name="Riley R."/>
            <person name="Wiebenga A."/>
            <person name="Aguilar-Osorio G."/>
            <person name="Amillis S."/>
            <person name="Uchima C.A."/>
            <person name="Anderluh G."/>
            <person name="Asadollahi M."/>
            <person name="Askin M."/>
            <person name="Barry K."/>
            <person name="Battaglia E."/>
            <person name="Bayram O."/>
            <person name="Benocci T."/>
            <person name="Braus-Stromeyer S.A."/>
            <person name="Caldana C."/>
            <person name="Canovas D."/>
            <person name="Cerqueira G.C."/>
            <person name="Chen F."/>
            <person name="Chen W."/>
            <person name="Choi C."/>
            <person name="Clum A."/>
            <person name="Dos Santos R.A."/>
            <person name="Damasio A.R."/>
            <person name="Diallinas G."/>
            <person name="Emri T."/>
            <person name="Fekete E."/>
            <person name="Flipphi M."/>
            <person name="Freyberg S."/>
            <person name="Gallo A."/>
            <person name="Gournas C."/>
            <person name="Habgood R."/>
            <person name="Hainaut M."/>
            <person name="Harispe M.L."/>
            <person name="Henrissat B."/>
            <person name="Hilden K.S."/>
            <person name="Hope R."/>
            <person name="Hossain A."/>
            <person name="Karabika E."/>
            <person name="Karaffa L."/>
            <person name="Karanyi Z."/>
            <person name="Krasevec N."/>
            <person name="Kuo A."/>
            <person name="Kusch H."/>
            <person name="LaButti K."/>
            <person name="Lagendijk E.L."/>
            <person name="Lapidus A."/>
            <person name="Levasseur A."/>
            <person name="Lindquist E."/>
            <person name="Lipzen A."/>
            <person name="Logrieco A.F."/>
            <person name="MacCabe A."/>
            <person name="Maekelae M.R."/>
            <person name="Malavazi I."/>
            <person name="Melin P."/>
            <person name="Meyer V."/>
            <person name="Mielnichuk N."/>
            <person name="Miskei M."/>
            <person name="Molnar A.P."/>
            <person name="Mule G."/>
            <person name="Ngan C.Y."/>
            <person name="Orejas M."/>
            <person name="Orosz E."/>
            <person name="Ouedraogo J.P."/>
            <person name="Overkamp K.M."/>
            <person name="Park H.-S."/>
            <person name="Perrone G."/>
            <person name="Piumi F."/>
            <person name="Punt P.J."/>
            <person name="Ram A.F."/>
            <person name="Ramon A."/>
            <person name="Rauscher S."/>
            <person name="Record E."/>
            <person name="Riano-Pachon D.M."/>
            <person name="Robert V."/>
            <person name="Roehrig J."/>
            <person name="Ruller R."/>
            <person name="Salamov A."/>
            <person name="Salih N.S."/>
            <person name="Samson R.A."/>
            <person name="Sandor E."/>
            <person name="Sanguinetti M."/>
            <person name="Schuetze T."/>
            <person name="Sepcic K."/>
            <person name="Shelest E."/>
            <person name="Sherlock G."/>
            <person name="Sophianopoulou V."/>
            <person name="Squina F.M."/>
            <person name="Sun H."/>
            <person name="Susca A."/>
            <person name="Todd R.B."/>
            <person name="Tsang A."/>
            <person name="Unkles S.E."/>
            <person name="van de Wiele N."/>
            <person name="van Rossen-Uffink D."/>
            <person name="Oliveira J.V."/>
            <person name="Vesth T.C."/>
            <person name="Visser J."/>
            <person name="Yu J.-H."/>
            <person name="Zhou M."/>
            <person name="Andersen M.R."/>
            <person name="Archer D.B."/>
            <person name="Baker S.E."/>
            <person name="Benoit I."/>
            <person name="Brakhage A.A."/>
            <person name="Braus G.H."/>
            <person name="Fischer R."/>
            <person name="Frisvad J.C."/>
            <person name="Goldman G.H."/>
            <person name="Houbraken J."/>
            <person name="Oakley B."/>
            <person name="Pocsi I."/>
            <person name="Scazzocchio C."/>
            <person name="Seiboth B."/>
            <person name="vanKuyk P.A."/>
            <person name="Wortman J."/>
            <person name="Dyer P.S."/>
            <person name="Grigoriev I.V."/>
        </authorList>
    </citation>
    <scope>NUCLEOTIDE SEQUENCE [LARGE SCALE GENOMIC DNA]</scope>
    <source>
        <strain evidence="8">CBS 593.65</strain>
    </source>
</reference>
<dbReference type="AlphaFoldDB" id="A0A1L9T019"/>
<protein>
    <submittedName>
        <fullName evidence="7">Uncharacterized protein</fullName>
    </submittedName>
</protein>
<comment type="subcellular location">
    <subcellularLocation>
        <location evidence="1">Membrane</location>
        <topology evidence="1">Multi-pass membrane protein</topology>
    </subcellularLocation>
</comment>
<sequence length="172" mass="19198">MSVQTKVILQSTLLKAAANLTAQAANSKLTAIDWQSVAEFAIFGLIQAHLNCHWQRFLEDTFPTLSPPTPDKASRTAWHNVLFKLAIDQTVGLFLMNTVFLVCTSAVRLSNASLVVAEVNRRIWPLIRKAWKIWPACALVNFLWVPVESRVLVASCVGFGWNVFLALFMLAK</sequence>
<evidence type="ECO:0000256" key="5">
    <source>
        <dbReference type="ARBA" id="ARBA00023136"/>
    </source>
</evidence>
<dbReference type="InterPro" id="IPR007248">
    <property type="entry name" value="Mpv17_PMP22"/>
</dbReference>
<keyword evidence="8" id="KW-1185">Reference proteome</keyword>
<name>A0A1L9T019_9EURO</name>
<evidence type="ECO:0000256" key="3">
    <source>
        <dbReference type="ARBA" id="ARBA00022692"/>
    </source>
</evidence>
<keyword evidence="5 6" id="KW-0472">Membrane</keyword>
<evidence type="ECO:0000256" key="2">
    <source>
        <dbReference type="ARBA" id="ARBA00006824"/>
    </source>
</evidence>
<accession>A0A1L9T019</accession>
<dbReference type="Pfam" id="PF04117">
    <property type="entry name" value="Mpv17_PMP22"/>
    <property type="match status" value="1"/>
</dbReference>
<dbReference type="EMBL" id="KV878599">
    <property type="protein sequence ID" value="OJJ52802.1"/>
    <property type="molecule type" value="Genomic_DNA"/>
</dbReference>
<dbReference type="GeneID" id="63759288"/>
<evidence type="ECO:0000256" key="6">
    <source>
        <dbReference type="RuleBase" id="RU363053"/>
    </source>
</evidence>
<evidence type="ECO:0000313" key="8">
    <source>
        <dbReference type="Proteomes" id="UP000184356"/>
    </source>
</evidence>
<dbReference type="Proteomes" id="UP000184356">
    <property type="component" value="Unassembled WGS sequence"/>
</dbReference>
<keyword evidence="3 6" id="KW-0812">Transmembrane</keyword>
<dbReference type="GO" id="GO:0005778">
    <property type="term" value="C:peroxisomal membrane"/>
    <property type="evidence" value="ECO:0007669"/>
    <property type="project" value="TreeGrafter"/>
</dbReference>
<evidence type="ECO:0000256" key="4">
    <source>
        <dbReference type="ARBA" id="ARBA00022989"/>
    </source>
</evidence>
<feature type="transmembrane region" description="Helical" evidence="6">
    <location>
        <begin position="130"/>
        <end position="146"/>
    </location>
</feature>
<keyword evidence="4 6" id="KW-1133">Transmembrane helix</keyword>
<dbReference type="PANTHER" id="PTHR11266:SF80">
    <property type="entry name" value="PEROXISOMAL MEMBRANE PROTEIN 2"/>
    <property type="match status" value="1"/>
</dbReference>
<evidence type="ECO:0000313" key="7">
    <source>
        <dbReference type="EMBL" id="OJJ52802.1"/>
    </source>
</evidence>
<dbReference type="PANTHER" id="PTHR11266">
    <property type="entry name" value="PEROXISOMAL MEMBRANE PROTEIN 2, PXMP2 MPV17"/>
    <property type="match status" value="1"/>
</dbReference>
<proteinExistence type="inferred from homology"/>
<evidence type="ECO:0000256" key="1">
    <source>
        <dbReference type="ARBA" id="ARBA00004141"/>
    </source>
</evidence>
<feature type="transmembrane region" description="Helical" evidence="6">
    <location>
        <begin position="152"/>
        <end position="171"/>
    </location>
</feature>
<comment type="similarity">
    <text evidence="2 6">Belongs to the peroxisomal membrane protein PXMP2/4 family.</text>
</comment>
<dbReference type="VEuPathDB" id="FungiDB:ASPSYDRAFT_163995"/>
<gene>
    <name evidence="7" type="ORF">ASPSYDRAFT_163995</name>
</gene>
<dbReference type="OrthoDB" id="10267969at2759"/>